<dbReference type="AlphaFoldDB" id="A0A1E3A315"/>
<dbReference type="EMBL" id="MCGH01000003">
    <property type="protein sequence ID" value="ODM03172.1"/>
    <property type="molecule type" value="Genomic_DNA"/>
</dbReference>
<reference evidence="1 2" key="1">
    <citation type="submission" date="2016-07" db="EMBL/GenBank/DDBJ databases">
        <title>Characterization of isolates of Eisenbergiella tayi derived from blood cultures, using whole genome sequencing.</title>
        <authorList>
            <person name="Burdz T."/>
            <person name="Wiebe D."/>
            <person name="Huynh C."/>
            <person name="Bernard K."/>
        </authorList>
    </citation>
    <scope>NUCLEOTIDE SEQUENCE [LARGE SCALE GENOMIC DNA]</scope>
    <source>
        <strain evidence="1 2">NML 110608</strain>
    </source>
</reference>
<dbReference type="Proteomes" id="UP000094067">
    <property type="component" value="Unassembled WGS sequence"/>
</dbReference>
<dbReference type="RefSeq" id="WP_069153708.1">
    <property type="nucleotide sequence ID" value="NZ_MCGH01000003.1"/>
</dbReference>
<name>A0A1E3A315_9FIRM</name>
<proteinExistence type="predicted"/>
<dbReference type="Pfam" id="PF09669">
    <property type="entry name" value="Phage_pRha"/>
    <property type="match status" value="1"/>
</dbReference>
<evidence type="ECO:0000313" key="1">
    <source>
        <dbReference type="EMBL" id="ODM03172.1"/>
    </source>
</evidence>
<dbReference type="InterPro" id="IPR014054">
    <property type="entry name" value="Phage_regulatory_Rha"/>
</dbReference>
<organism evidence="1 2">
    <name type="scientific">Eisenbergiella tayi</name>
    <dbReference type="NCBI Taxonomy" id="1432052"/>
    <lineage>
        <taxon>Bacteria</taxon>
        <taxon>Bacillati</taxon>
        <taxon>Bacillota</taxon>
        <taxon>Clostridia</taxon>
        <taxon>Lachnospirales</taxon>
        <taxon>Lachnospiraceae</taxon>
        <taxon>Eisenbergiella</taxon>
    </lineage>
</organism>
<evidence type="ECO:0000313" key="2">
    <source>
        <dbReference type="Proteomes" id="UP000094067"/>
    </source>
</evidence>
<gene>
    <name evidence="1" type="ORF">BEI61_03966</name>
</gene>
<sequence length="149" mass="17473">MNDLVKLKGNDIFTDSLVIAQGTGNQHHAVRELIKKYKDDIEDFGTLLISNEESTGGRPIELFLMNEEQATFLMTLLKNSKKVVAFKKELVRQFYEMRRILLERQSPHWQATRLESKEIKALVFYLFYGGRKPKLIVRTFFFFPQCLQP</sequence>
<protein>
    <submittedName>
        <fullName evidence="1">Phage regulatory protein Rha (Phage pRha)</fullName>
    </submittedName>
</protein>
<accession>A0A1E3A315</accession>
<comment type="caution">
    <text evidence="1">The sequence shown here is derived from an EMBL/GenBank/DDBJ whole genome shotgun (WGS) entry which is preliminary data.</text>
</comment>